<dbReference type="OrthoDB" id="66620at2759"/>
<feature type="domain" description="ABC-2 type transporter transmembrane" evidence="8">
    <location>
        <begin position="3"/>
        <end position="198"/>
    </location>
</feature>
<dbReference type="PANTHER" id="PTHR48042:SF11">
    <property type="entry name" value="ABC TRANSPORTER G FAMILY MEMBER 11"/>
    <property type="match status" value="1"/>
</dbReference>
<dbReference type="GO" id="GO:0016020">
    <property type="term" value="C:membrane"/>
    <property type="evidence" value="ECO:0007669"/>
    <property type="project" value="UniProtKB-SubCell"/>
</dbReference>
<feature type="transmembrane region" description="Helical" evidence="7">
    <location>
        <begin position="42"/>
        <end position="63"/>
    </location>
</feature>
<evidence type="ECO:0000313" key="9">
    <source>
        <dbReference type="EMBL" id="KAF9517568.1"/>
    </source>
</evidence>
<evidence type="ECO:0000256" key="5">
    <source>
        <dbReference type="ARBA" id="ARBA00022989"/>
    </source>
</evidence>
<keyword evidence="10" id="KW-1185">Reference proteome</keyword>
<evidence type="ECO:0000256" key="4">
    <source>
        <dbReference type="ARBA" id="ARBA00022692"/>
    </source>
</evidence>
<evidence type="ECO:0000256" key="2">
    <source>
        <dbReference type="ARBA" id="ARBA00005814"/>
    </source>
</evidence>
<evidence type="ECO:0000256" key="7">
    <source>
        <dbReference type="SAM" id="Phobius"/>
    </source>
</evidence>
<dbReference type="Proteomes" id="UP000886523">
    <property type="component" value="Unassembled WGS sequence"/>
</dbReference>
<dbReference type="InterPro" id="IPR052215">
    <property type="entry name" value="Plant_ABCG"/>
</dbReference>
<keyword evidence="6 7" id="KW-0472">Membrane</keyword>
<comment type="subcellular location">
    <subcellularLocation>
        <location evidence="1">Membrane</location>
        <topology evidence="1">Multi-pass membrane protein</topology>
    </subcellularLocation>
</comment>
<keyword evidence="4 7" id="KW-0812">Transmembrane</keyword>
<evidence type="ECO:0000256" key="3">
    <source>
        <dbReference type="ARBA" id="ARBA00022448"/>
    </source>
</evidence>
<dbReference type="EMBL" id="MU128931">
    <property type="protein sequence ID" value="KAF9517568.1"/>
    <property type="molecule type" value="Genomic_DNA"/>
</dbReference>
<evidence type="ECO:0000259" key="8">
    <source>
        <dbReference type="Pfam" id="PF01061"/>
    </source>
</evidence>
<keyword evidence="5 7" id="KW-1133">Transmembrane helix</keyword>
<sequence length="273" mass="30600">MIRRNIMLTGIRFSMYGATSVLLATVWLHIEKTDARINDRISVHFFSVAFFSATSVAAIPLYLEERAVFIRERNNGLYGAGVYTIANTIVFIPYIFACALFYSSIGYWAVGLKSNVWAFCRFVSYLFLSIYAAEAQALLVATIIPDFIGALACVGFLTGFWMAFQGFLVRTASLPRFWYYWAHWIDYQTYAFNLLVRNDFESETFTCATLANGSCHCSVPSSLIAKGQCAVTGADVLQSLGIPHFSPGLYAGILLAICFVYRLAFYLVLAFRK</sequence>
<evidence type="ECO:0000256" key="1">
    <source>
        <dbReference type="ARBA" id="ARBA00004141"/>
    </source>
</evidence>
<organism evidence="9 10">
    <name type="scientific">Hydnum rufescens UP504</name>
    <dbReference type="NCBI Taxonomy" id="1448309"/>
    <lineage>
        <taxon>Eukaryota</taxon>
        <taxon>Fungi</taxon>
        <taxon>Dikarya</taxon>
        <taxon>Basidiomycota</taxon>
        <taxon>Agaricomycotina</taxon>
        <taxon>Agaricomycetes</taxon>
        <taxon>Cantharellales</taxon>
        <taxon>Hydnaceae</taxon>
        <taxon>Hydnum</taxon>
    </lineage>
</organism>
<feature type="transmembrane region" description="Helical" evidence="7">
    <location>
        <begin position="75"/>
        <end position="102"/>
    </location>
</feature>
<accession>A0A9P6E0A9</accession>
<dbReference type="InterPro" id="IPR013525">
    <property type="entry name" value="ABC2_TM"/>
</dbReference>
<dbReference type="PANTHER" id="PTHR48042">
    <property type="entry name" value="ABC TRANSPORTER G FAMILY MEMBER 11"/>
    <property type="match status" value="1"/>
</dbReference>
<name>A0A9P6E0A9_9AGAM</name>
<proteinExistence type="inferred from homology"/>
<protein>
    <recommendedName>
        <fullName evidence="8">ABC-2 type transporter transmembrane domain-containing protein</fullName>
    </recommendedName>
</protein>
<dbReference type="AlphaFoldDB" id="A0A9P6E0A9"/>
<feature type="transmembrane region" description="Helical" evidence="7">
    <location>
        <begin position="122"/>
        <end position="140"/>
    </location>
</feature>
<evidence type="ECO:0000256" key="6">
    <source>
        <dbReference type="ARBA" id="ARBA00023136"/>
    </source>
</evidence>
<feature type="transmembrane region" description="Helical" evidence="7">
    <location>
        <begin position="147"/>
        <end position="168"/>
    </location>
</feature>
<evidence type="ECO:0000313" key="10">
    <source>
        <dbReference type="Proteomes" id="UP000886523"/>
    </source>
</evidence>
<gene>
    <name evidence="9" type="ORF">BS47DRAFT_508963</name>
</gene>
<keyword evidence="3" id="KW-0813">Transport</keyword>
<reference evidence="9" key="1">
    <citation type="journal article" date="2020" name="Nat. Commun.">
        <title>Large-scale genome sequencing of mycorrhizal fungi provides insights into the early evolution of symbiotic traits.</title>
        <authorList>
            <person name="Miyauchi S."/>
            <person name="Kiss E."/>
            <person name="Kuo A."/>
            <person name="Drula E."/>
            <person name="Kohler A."/>
            <person name="Sanchez-Garcia M."/>
            <person name="Morin E."/>
            <person name="Andreopoulos B."/>
            <person name="Barry K.W."/>
            <person name="Bonito G."/>
            <person name="Buee M."/>
            <person name="Carver A."/>
            <person name="Chen C."/>
            <person name="Cichocki N."/>
            <person name="Clum A."/>
            <person name="Culley D."/>
            <person name="Crous P.W."/>
            <person name="Fauchery L."/>
            <person name="Girlanda M."/>
            <person name="Hayes R.D."/>
            <person name="Keri Z."/>
            <person name="LaButti K."/>
            <person name="Lipzen A."/>
            <person name="Lombard V."/>
            <person name="Magnuson J."/>
            <person name="Maillard F."/>
            <person name="Murat C."/>
            <person name="Nolan M."/>
            <person name="Ohm R.A."/>
            <person name="Pangilinan J."/>
            <person name="Pereira M.F."/>
            <person name="Perotto S."/>
            <person name="Peter M."/>
            <person name="Pfister S."/>
            <person name="Riley R."/>
            <person name="Sitrit Y."/>
            <person name="Stielow J.B."/>
            <person name="Szollosi G."/>
            <person name="Zifcakova L."/>
            <person name="Stursova M."/>
            <person name="Spatafora J.W."/>
            <person name="Tedersoo L."/>
            <person name="Vaario L.M."/>
            <person name="Yamada A."/>
            <person name="Yan M."/>
            <person name="Wang P."/>
            <person name="Xu J."/>
            <person name="Bruns T."/>
            <person name="Baldrian P."/>
            <person name="Vilgalys R."/>
            <person name="Dunand C."/>
            <person name="Henrissat B."/>
            <person name="Grigoriev I.V."/>
            <person name="Hibbett D."/>
            <person name="Nagy L.G."/>
            <person name="Martin F.M."/>
        </authorList>
    </citation>
    <scope>NUCLEOTIDE SEQUENCE</scope>
    <source>
        <strain evidence="9">UP504</strain>
    </source>
</reference>
<dbReference type="Pfam" id="PF01061">
    <property type="entry name" value="ABC2_membrane"/>
    <property type="match status" value="1"/>
</dbReference>
<feature type="transmembrane region" description="Helical" evidence="7">
    <location>
        <begin position="249"/>
        <end position="271"/>
    </location>
</feature>
<comment type="caution">
    <text evidence="9">The sequence shown here is derived from an EMBL/GenBank/DDBJ whole genome shotgun (WGS) entry which is preliminary data.</text>
</comment>
<dbReference type="GO" id="GO:0140359">
    <property type="term" value="F:ABC-type transporter activity"/>
    <property type="evidence" value="ECO:0007669"/>
    <property type="project" value="InterPro"/>
</dbReference>
<comment type="similarity">
    <text evidence="2">Belongs to the ABC transporter superfamily. ABCG family. Eye pigment precursor importer (TC 3.A.1.204) subfamily.</text>
</comment>
<feature type="transmembrane region" description="Helical" evidence="7">
    <location>
        <begin position="12"/>
        <end position="30"/>
    </location>
</feature>